<dbReference type="EMBL" id="DYUK01000093">
    <property type="protein sequence ID" value="HJG79666.1"/>
    <property type="molecule type" value="Genomic_DNA"/>
</dbReference>
<comment type="caution">
    <text evidence="2">The sequence shown here is derived from an EMBL/GenBank/DDBJ whole genome shotgun (WGS) entry which is preliminary data.</text>
</comment>
<dbReference type="Gene3D" id="3.60.10.10">
    <property type="entry name" value="Endonuclease/exonuclease/phosphatase"/>
    <property type="match status" value="1"/>
</dbReference>
<evidence type="ECO:0000313" key="2">
    <source>
        <dbReference type="EMBL" id="HJG79666.1"/>
    </source>
</evidence>
<dbReference type="SUPFAM" id="SSF56219">
    <property type="entry name" value="DNase I-like"/>
    <property type="match status" value="1"/>
</dbReference>
<sequence>MALLPPRGRALSVMTANLRYPARDRHPWAERLPAWVELLTRETPHLVGTQEGTIEQLDALVAALPERYAWTGEGRAGGDAGEFTAVLFDTQRLDARAVDVRWISETPDVPGSRSWGSSHPRTITSVDLRDRVGGHLLRFINVHVDHRSERARPHAARMLRELVVQAAADDAQAVVTGDFNVDQEHDLHRLLVSDGLVSDAVDTAPEAGVADADVDTFHFYRGVRRGGRRIDWILHTPGLTTLAVAPNTWAPGGVFPSDHFPVQAHLQWAADAPAAE</sequence>
<keyword evidence="2" id="KW-0540">Nuclease</keyword>
<dbReference type="InterPro" id="IPR005135">
    <property type="entry name" value="Endo/exonuclease/phosphatase"/>
</dbReference>
<dbReference type="InterPro" id="IPR036691">
    <property type="entry name" value="Endo/exonu/phosph_ase_sf"/>
</dbReference>
<keyword evidence="2" id="KW-0255">Endonuclease</keyword>
<gene>
    <name evidence="2" type="ORF">K8V08_04555</name>
</gene>
<dbReference type="Pfam" id="PF03372">
    <property type="entry name" value="Exo_endo_phos"/>
    <property type="match status" value="1"/>
</dbReference>
<name>A0A921MD75_9MICO</name>
<evidence type="ECO:0000313" key="3">
    <source>
        <dbReference type="Proteomes" id="UP000784435"/>
    </source>
</evidence>
<organism evidence="2 3">
    <name type="scientific">Brevibacterium senegalense</name>
    <dbReference type="NCBI Taxonomy" id="1033736"/>
    <lineage>
        <taxon>Bacteria</taxon>
        <taxon>Bacillati</taxon>
        <taxon>Actinomycetota</taxon>
        <taxon>Actinomycetes</taxon>
        <taxon>Micrococcales</taxon>
        <taxon>Brevibacteriaceae</taxon>
        <taxon>Brevibacterium</taxon>
    </lineage>
</organism>
<reference evidence="2" key="1">
    <citation type="journal article" date="2021" name="PeerJ">
        <title>Extensive microbial diversity within the chicken gut microbiome revealed by metagenomics and culture.</title>
        <authorList>
            <person name="Gilroy R."/>
            <person name="Ravi A."/>
            <person name="Getino M."/>
            <person name="Pursley I."/>
            <person name="Horton D.L."/>
            <person name="Alikhan N.F."/>
            <person name="Baker D."/>
            <person name="Gharbi K."/>
            <person name="Hall N."/>
            <person name="Watson M."/>
            <person name="Adriaenssens E.M."/>
            <person name="Foster-Nyarko E."/>
            <person name="Jarju S."/>
            <person name="Secka A."/>
            <person name="Antonio M."/>
            <person name="Oren A."/>
            <person name="Chaudhuri R.R."/>
            <person name="La Ragione R."/>
            <person name="Hildebrand F."/>
            <person name="Pallen M.J."/>
        </authorList>
    </citation>
    <scope>NUCLEOTIDE SEQUENCE</scope>
    <source>
        <strain evidence="2">ChiGjej5B5-7349</strain>
    </source>
</reference>
<dbReference type="GO" id="GO:0004519">
    <property type="term" value="F:endonuclease activity"/>
    <property type="evidence" value="ECO:0007669"/>
    <property type="project" value="UniProtKB-KW"/>
</dbReference>
<accession>A0A921MD75</accession>
<keyword evidence="2" id="KW-0378">Hydrolase</keyword>
<evidence type="ECO:0000259" key="1">
    <source>
        <dbReference type="Pfam" id="PF03372"/>
    </source>
</evidence>
<feature type="domain" description="Endonuclease/exonuclease/phosphatase" evidence="1">
    <location>
        <begin position="14"/>
        <end position="259"/>
    </location>
</feature>
<dbReference type="AlphaFoldDB" id="A0A921MD75"/>
<dbReference type="Proteomes" id="UP000784435">
    <property type="component" value="Unassembled WGS sequence"/>
</dbReference>
<reference evidence="2" key="2">
    <citation type="submission" date="2021-09" db="EMBL/GenBank/DDBJ databases">
        <authorList>
            <person name="Gilroy R."/>
        </authorList>
    </citation>
    <scope>NUCLEOTIDE SEQUENCE</scope>
    <source>
        <strain evidence="2">ChiGjej5B5-7349</strain>
    </source>
</reference>
<protein>
    <submittedName>
        <fullName evidence="2">Endonuclease/exonuclease/phosphatase family protein</fullName>
    </submittedName>
</protein>
<proteinExistence type="predicted"/>
<dbReference type="CDD" id="cd09083">
    <property type="entry name" value="EEP-1"/>
    <property type="match status" value="1"/>
</dbReference>